<dbReference type="InterPro" id="IPR050428">
    <property type="entry name" value="TCS_sensor_his_kinase"/>
</dbReference>
<accession>A0A656QMH8</accession>
<dbReference type="PANTHER" id="PTHR45436:SF5">
    <property type="entry name" value="SENSOR HISTIDINE KINASE TRCS"/>
    <property type="match status" value="1"/>
</dbReference>
<dbReference type="InterPro" id="IPR003660">
    <property type="entry name" value="HAMP_dom"/>
</dbReference>
<dbReference type="CDD" id="cd06225">
    <property type="entry name" value="HAMP"/>
    <property type="match status" value="1"/>
</dbReference>
<evidence type="ECO:0000256" key="9">
    <source>
        <dbReference type="ARBA" id="ARBA00023012"/>
    </source>
</evidence>
<feature type="transmembrane region" description="Helical" evidence="11">
    <location>
        <begin position="238"/>
        <end position="260"/>
    </location>
</feature>
<keyword evidence="10 11" id="KW-0472">Membrane</keyword>
<dbReference type="SMART" id="SM00304">
    <property type="entry name" value="HAMP"/>
    <property type="match status" value="1"/>
</dbReference>
<evidence type="ECO:0000259" key="13">
    <source>
        <dbReference type="PROSITE" id="PS50885"/>
    </source>
</evidence>
<feature type="domain" description="HAMP" evidence="13">
    <location>
        <begin position="257"/>
        <end position="309"/>
    </location>
</feature>
<dbReference type="SUPFAM" id="SSF55874">
    <property type="entry name" value="ATPase domain of HSP90 chaperone/DNA topoisomerase II/histidine kinase"/>
    <property type="match status" value="1"/>
</dbReference>
<dbReference type="Pfam" id="PF00672">
    <property type="entry name" value="HAMP"/>
    <property type="match status" value="1"/>
</dbReference>
<dbReference type="Gene3D" id="1.10.287.130">
    <property type="match status" value="1"/>
</dbReference>
<keyword evidence="4" id="KW-0597">Phosphoprotein</keyword>
<comment type="catalytic activity">
    <reaction evidence="1">
        <text>ATP + protein L-histidine = ADP + protein N-phospho-L-histidine.</text>
        <dbReference type="EC" id="2.7.13.3"/>
    </reaction>
</comment>
<keyword evidence="9" id="KW-0902">Two-component regulatory system</keyword>
<keyword evidence="6 11" id="KW-0812">Transmembrane</keyword>
<organism evidence="14 15">
    <name type="scientific">Caballeronia zhejiangensis</name>
    <dbReference type="NCBI Taxonomy" id="871203"/>
    <lineage>
        <taxon>Bacteria</taxon>
        <taxon>Pseudomonadati</taxon>
        <taxon>Pseudomonadota</taxon>
        <taxon>Betaproteobacteria</taxon>
        <taxon>Burkholderiales</taxon>
        <taxon>Burkholderiaceae</taxon>
        <taxon>Caballeronia</taxon>
    </lineage>
</organism>
<feature type="domain" description="Histidine kinase" evidence="12">
    <location>
        <begin position="317"/>
        <end position="534"/>
    </location>
</feature>
<dbReference type="PROSITE" id="PS50109">
    <property type="entry name" value="HIS_KIN"/>
    <property type="match status" value="1"/>
</dbReference>
<evidence type="ECO:0000313" key="15">
    <source>
        <dbReference type="Proteomes" id="UP000027451"/>
    </source>
</evidence>
<protein>
    <recommendedName>
        <fullName evidence="3">histidine kinase</fullName>
        <ecNumber evidence="3">2.7.13.3</ecNumber>
    </recommendedName>
</protein>
<dbReference type="SUPFAM" id="SSF158472">
    <property type="entry name" value="HAMP domain-like"/>
    <property type="match status" value="1"/>
</dbReference>
<dbReference type="PANTHER" id="PTHR45436">
    <property type="entry name" value="SENSOR HISTIDINE KINASE YKOH"/>
    <property type="match status" value="1"/>
</dbReference>
<dbReference type="EC" id="2.7.13.3" evidence="3"/>
<sequence length="535" mass="58274">MKFRFGIASKIFLLVLVACLVITLTMGYAVRVSFENGFLHYVRERDAGRERAVMAKVASEYAAHGNWAFLRGNDDAWLALLDDAQEQFVRREIEDMRATVPSAWRSFPGSGSVARILGPLGEPWHGPHWGMRPSNALPNPSPFAPPESARLRDSLNTAPEIESADRVRGHRRERPPAALFDADRALVASTNEPPPPDAPASPVRVHGKIVGWLATAGPTPLTDAADIAFQAQQMRATWQIGGVAVILAAVVAMVLARLVLVPVRRVMAATHRLASGDYSIRVPAKNRDELDKLASDFNSLADSLERAERCRREFIADVSHELRTPLAVLRSELEAIEDGVHVFDAASLASLQTEVAALNKLIEDLYDLSLSDVGMLRYRKAPAQVNALTRASVDAMRQSFRAKRLAIDVECSDALASADVDVDAARFVQLLKNLLQNSLRYTDPNGRVRVALAGAPDDWTLNVQDSSPGVPTSALPHLFDRFYRVDESRSRQSGGAGLGLSLCKAIVTAHGGSIRADDSAHGGVSITARFPSHRE</sequence>
<dbReference type="InterPro" id="IPR003594">
    <property type="entry name" value="HATPase_dom"/>
</dbReference>
<comment type="subcellular location">
    <subcellularLocation>
        <location evidence="2">Cell inner membrane</location>
        <topology evidence="2">Multi-pass membrane protein</topology>
    </subcellularLocation>
</comment>
<evidence type="ECO:0000256" key="5">
    <source>
        <dbReference type="ARBA" id="ARBA00022679"/>
    </source>
</evidence>
<dbReference type="Gene3D" id="6.10.340.10">
    <property type="match status" value="1"/>
</dbReference>
<dbReference type="AlphaFoldDB" id="A0A656QMH8"/>
<keyword evidence="5" id="KW-0808">Transferase</keyword>
<dbReference type="SMART" id="SM00387">
    <property type="entry name" value="HATPase_c"/>
    <property type="match status" value="1"/>
</dbReference>
<dbReference type="PROSITE" id="PS50885">
    <property type="entry name" value="HAMP"/>
    <property type="match status" value="1"/>
</dbReference>
<dbReference type="Pfam" id="PF00512">
    <property type="entry name" value="HisKA"/>
    <property type="match status" value="1"/>
</dbReference>
<dbReference type="CDD" id="cd00082">
    <property type="entry name" value="HisKA"/>
    <property type="match status" value="1"/>
</dbReference>
<evidence type="ECO:0000256" key="3">
    <source>
        <dbReference type="ARBA" id="ARBA00012438"/>
    </source>
</evidence>
<evidence type="ECO:0000256" key="2">
    <source>
        <dbReference type="ARBA" id="ARBA00004429"/>
    </source>
</evidence>
<dbReference type="RefSeq" id="WP_008345352.1">
    <property type="nucleotide sequence ID" value="NZ_CADFFU010000014.1"/>
</dbReference>
<reference evidence="14 15" key="1">
    <citation type="submission" date="2014-03" db="EMBL/GenBank/DDBJ databases">
        <title>Draft Genome Sequences of Four Burkholderia Strains.</title>
        <authorList>
            <person name="Liu X.Y."/>
            <person name="Li C.X."/>
            <person name="Xu J.H."/>
        </authorList>
    </citation>
    <scope>NUCLEOTIDE SEQUENCE [LARGE SCALE GENOMIC DNA]</scope>
    <source>
        <strain evidence="14 15">OP-1</strain>
    </source>
</reference>
<dbReference type="EMBL" id="JFHD01000004">
    <property type="protein sequence ID" value="KDR32111.1"/>
    <property type="molecule type" value="Genomic_DNA"/>
</dbReference>
<gene>
    <name evidence="14" type="ORF">BG60_26105</name>
</gene>
<dbReference type="GO" id="GO:0005886">
    <property type="term" value="C:plasma membrane"/>
    <property type="evidence" value="ECO:0007669"/>
    <property type="project" value="UniProtKB-SubCell"/>
</dbReference>
<dbReference type="InterPro" id="IPR004358">
    <property type="entry name" value="Sig_transdc_His_kin-like_C"/>
</dbReference>
<evidence type="ECO:0000256" key="4">
    <source>
        <dbReference type="ARBA" id="ARBA00022553"/>
    </source>
</evidence>
<proteinExistence type="predicted"/>
<dbReference type="GO" id="GO:0000155">
    <property type="term" value="F:phosphorelay sensor kinase activity"/>
    <property type="evidence" value="ECO:0007669"/>
    <property type="project" value="InterPro"/>
</dbReference>
<evidence type="ECO:0000256" key="11">
    <source>
        <dbReference type="SAM" id="Phobius"/>
    </source>
</evidence>
<evidence type="ECO:0000313" key="14">
    <source>
        <dbReference type="EMBL" id="KDR32111.1"/>
    </source>
</evidence>
<comment type="caution">
    <text evidence="14">The sequence shown here is derived from an EMBL/GenBank/DDBJ whole genome shotgun (WGS) entry which is preliminary data.</text>
</comment>
<dbReference type="Pfam" id="PF02518">
    <property type="entry name" value="HATPase_c"/>
    <property type="match status" value="1"/>
</dbReference>
<dbReference type="Gene3D" id="3.30.565.10">
    <property type="entry name" value="Histidine kinase-like ATPase, C-terminal domain"/>
    <property type="match status" value="1"/>
</dbReference>
<evidence type="ECO:0000256" key="7">
    <source>
        <dbReference type="ARBA" id="ARBA00022777"/>
    </source>
</evidence>
<keyword evidence="7" id="KW-0418">Kinase</keyword>
<evidence type="ECO:0000256" key="10">
    <source>
        <dbReference type="ARBA" id="ARBA00023136"/>
    </source>
</evidence>
<keyword evidence="15" id="KW-1185">Reference proteome</keyword>
<dbReference type="PRINTS" id="PR00344">
    <property type="entry name" value="BCTRLSENSOR"/>
</dbReference>
<name>A0A656QMH8_9BURK</name>
<dbReference type="InterPro" id="IPR003661">
    <property type="entry name" value="HisK_dim/P_dom"/>
</dbReference>
<dbReference type="SUPFAM" id="SSF47384">
    <property type="entry name" value="Homodimeric domain of signal transducing histidine kinase"/>
    <property type="match status" value="1"/>
</dbReference>
<dbReference type="InterPro" id="IPR005467">
    <property type="entry name" value="His_kinase_dom"/>
</dbReference>
<dbReference type="InterPro" id="IPR036890">
    <property type="entry name" value="HATPase_C_sf"/>
</dbReference>
<keyword evidence="8 11" id="KW-1133">Transmembrane helix</keyword>
<evidence type="ECO:0000256" key="6">
    <source>
        <dbReference type="ARBA" id="ARBA00022692"/>
    </source>
</evidence>
<dbReference type="Proteomes" id="UP000027451">
    <property type="component" value="Unassembled WGS sequence"/>
</dbReference>
<dbReference type="SMART" id="SM00388">
    <property type="entry name" value="HisKA"/>
    <property type="match status" value="1"/>
</dbReference>
<evidence type="ECO:0000256" key="1">
    <source>
        <dbReference type="ARBA" id="ARBA00000085"/>
    </source>
</evidence>
<evidence type="ECO:0000256" key="8">
    <source>
        <dbReference type="ARBA" id="ARBA00022989"/>
    </source>
</evidence>
<dbReference type="FunFam" id="3.30.565.10:FF:000006">
    <property type="entry name" value="Sensor histidine kinase WalK"/>
    <property type="match status" value="1"/>
</dbReference>
<dbReference type="OrthoDB" id="9804645at2"/>
<evidence type="ECO:0000259" key="12">
    <source>
        <dbReference type="PROSITE" id="PS50109"/>
    </source>
</evidence>
<dbReference type="InterPro" id="IPR036097">
    <property type="entry name" value="HisK_dim/P_sf"/>
</dbReference>